<dbReference type="EMBL" id="DPVV01000171">
    <property type="protein sequence ID" value="HCL01756.1"/>
    <property type="molecule type" value="Genomic_DNA"/>
</dbReference>
<protein>
    <submittedName>
        <fullName evidence="2">Uncharacterized protein</fullName>
    </submittedName>
</protein>
<feature type="transmembrane region" description="Helical" evidence="1">
    <location>
        <begin position="130"/>
        <end position="153"/>
    </location>
</feature>
<evidence type="ECO:0000313" key="2">
    <source>
        <dbReference type="EMBL" id="HCL01756.1"/>
    </source>
</evidence>
<name>A0A3D2X448_9FIRM</name>
<dbReference type="AlphaFoldDB" id="A0A3D2X448"/>
<feature type="transmembrane region" description="Helical" evidence="1">
    <location>
        <begin position="99"/>
        <end position="118"/>
    </location>
</feature>
<evidence type="ECO:0000256" key="1">
    <source>
        <dbReference type="SAM" id="Phobius"/>
    </source>
</evidence>
<feature type="transmembrane region" description="Helical" evidence="1">
    <location>
        <begin position="37"/>
        <end position="56"/>
    </location>
</feature>
<keyword evidence="1" id="KW-0472">Membrane</keyword>
<gene>
    <name evidence="2" type="ORF">DHW61_04960</name>
</gene>
<dbReference type="Proteomes" id="UP000262969">
    <property type="component" value="Unassembled WGS sequence"/>
</dbReference>
<keyword evidence="1" id="KW-0812">Transmembrane</keyword>
<organism evidence="2 3">
    <name type="scientific">Lachnoclostridium phytofermentans</name>
    <dbReference type="NCBI Taxonomy" id="66219"/>
    <lineage>
        <taxon>Bacteria</taxon>
        <taxon>Bacillati</taxon>
        <taxon>Bacillota</taxon>
        <taxon>Clostridia</taxon>
        <taxon>Lachnospirales</taxon>
        <taxon>Lachnospiraceae</taxon>
    </lineage>
</organism>
<evidence type="ECO:0000313" key="3">
    <source>
        <dbReference type="Proteomes" id="UP000262969"/>
    </source>
</evidence>
<keyword evidence="1" id="KW-1133">Transmembrane helix</keyword>
<feature type="transmembrane region" description="Helical" evidence="1">
    <location>
        <begin position="68"/>
        <end position="87"/>
    </location>
</feature>
<reference evidence="2 3" key="1">
    <citation type="journal article" date="2018" name="Nat. Biotechnol.">
        <title>A standardized bacterial taxonomy based on genome phylogeny substantially revises the tree of life.</title>
        <authorList>
            <person name="Parks D.H."/>
            <person name="Chuvochina M."/>
            <person name="Waite D.W."/>
            <person name="Rinke C."/>
            <person name="Skarshewski A."/>
            <person name="Chaumeil P.A."/>
            <person name="Hugenholtz P."/>
        </authorList>
    </citation>
    <scope>NUCLEOTIDE SEQUENCE [LARGE SCALE GENOMIC DNA]</scope>
    <source>
        <strain evidence="2">UBA11728</strain>
    </source>
</reference>
<sequence>MNGIFSMVLLGVLFGLLLAFILLSTQKYDERQALIRGRAYMISFYIMIAYYIIYAFSSIVEDKVDKTTVMFTGIIIAVAFHFSYCIWKDAYFPLNEDKKKMMITFIGIAIFNLVPGLGNLFHGKIFVDGVITYHCLNLLCAILFMYLVIVLLVKKLTMNRKSE</sequence>
<proteinExistence type="predicted"/>
<feature type="transmembrane region" description="Helical" evidence="1">
    <location>
        <begin position="6"/>
        <end position="25"/>
    </location>
</feature>
<comment type="caution">
    <text evidence="2">The sequence shown here is derived from an EMBL/GenBank/DDBJ whole genome shotgun (WGS) entry which is preliminary data.</text>
</comment>
<accession>A0A3D2X448</accession>